<protein>
    <submittedName>
        <fullName evidence="2">DUF6194 family protein</fullName>
    </submittedName>
</protein>
<sequence>MDDRQVVGLLTAKLDGVIVMENRGDSFLVYDPDGDVPYNRRFPFATVVTGDHYDSASDLGRPGAFRLNLGLTKQVYRDLFADGDPVNHAAVDRLMPHPVYASQHWVCVVNPSERTLDEAWPLVEDAYGFAVRKHANRRKP</sequence>
<dbReference type="EMBL" id="JBHTEY010000004">
    <property type="protein sequence ID" value="MFC7617341.1"/>
    <property type="molecule type" value="Genomic_DNA"/>
</dbReference>
<dbReference type="Proteomes" id="UP001596512">
    <property type="component" value="Unassembled WGS sequence"/>
</dbReference>
<evidence type="ECO:0000259" key="1">
    <source>
        <dbReference type="Pfam" id="PF19694"/>
    </source>
</evidence>
<organism evidence="2 3">
    <name type="scientific">Actinokineospora soli</name>
    <dbReference type="NCBI Taxonomy" id="1048753"/>
    <lineage>
        <taxon>Bacteria</taxon>
        <taxon>Bacillati</taxon>
        <taxon>Actinomycetota</taxon>
        <taxon>Actinomycetes</taxon>
        <taxon>Pseudonocardiales</taxon>
        <taxon>Pseudonocardiaceae</taxon>
        <taxon>Actinokineospora</taxon>
    </lineage>
</organism>
<dbReference type="Pfam" id="PF19694">
    <property type="entry name" value="DUF6194"/>
    <property type="match status" value="1"/>
</dbReference>
<dbReference type="InterPro" id="IPR045676">
    <property type="entry name" value="DUF6194"/>
</dbReference>
<comment type="caution">
    <text evidence="2">The sequence shown here is derived from an EMBL/GenBank/DDBJ whole genome shotgun (WGS) entry which is preliminary data.</text>
</comment>
<evidence type="ECO:0000313" key="2">
    <source>
        <dbReference type="EMBL" id="MFC7617341.1"/>
    </source>
</evidence>
<reference evidence="3" key="1">
    <citation type="journal article" date="2019" name="Int. J. Syst. Evol. Microbiol.">
        <title>The Global Catalogue of Microorganisms (GCM) 10K type strain sequencing project: providing services to taxonomists for standard genome sequencing and annotation.</title>
        <authorList>
            <consortium name="The Broad Institute Genomics Platform"/>
            <consortium name="The Broad Institute Genome Sequencing Center for Infectious Disease"/>
            <person name="Wu L."/>
            <person name="Ma J."/>
        </authorList>
    </citation>
    <scope>NUCLEOTIDE SEQUENCE [LARGE SCALE GENOMIC DNA]</scope>
    <source>
        <strain evidence="3">JCM 17695</strain>
    </source>
</reference>
<keyword evidence="3" id="KW-1185">Reference proteome</keyword>
<proteinExistence type="predicted"/>
<feature type="domain" description="DUF6194" evidence="1">
    <location>
        <begin position="1"/>
        <end position="138"/>
    </location>
</feature>
<evidence type="ECO:0000313" key="3">
    <source>
        <dbReference type="Proteomes" id="UP001596512"/>
    </source>
</evidence>
<accession>A0ABW2TV30</accession>
<gene>
    <name evidence="2" type="ORF">ACFQV2_31890</name>
</gene>
<name>A0ABW2TV30_9PSEU</name>